<feature type="binding site" evidence="8">
    <location>
        <position position="304"/>
    </location>
    <ligand>
        <name>Fe cation</name>
        <dbReference type="ChEBI" id="CHEBI:24875"/>
    </ligand>
</feature>
<feature type="binding site" evidence="8">
    <location>
        <begin position="136"/>
        <end position="140"/>
    </location>
    <ligand>
        <name>substrate</name>
    </ligand>
</feature>
<accession>A0A3N5AXQ8</accession>
<dbReference type="EMBL" id="RKRE01000001">
    <property type="protein sequence ID" value="RPF49804.1"/>
    <property type="molecule type" value="Genomic_DNA"/>
</dbReference>
<dbReference type="HAMAP" id="MF_01445">
    <property type="entry name" value="TsaD"/>
    <property type="match status" value="1"/>
</dbReference>
<name>A0A3N5AXQ8_9THEO</name>
<comment type="subcellular location">
    <subcellularLocation>
        <location evidence="8">Cytoplasm</location>
    </subcellularLocation>
</comment>
<comment type="function">
    <text evidence="8">Required for the formation of a threonylcarbamoyl group on adenosine at position 37 (t(6)A37) in tRNAs that read codons beginning with adenine. Is involved in the transfer of the threonylcarbamoyl moiety of threonylcarbamoyl-AMP (TC-AMP) to the N6 group of A37, together with TsaE and TsaB. TsaD likely plays a direct catalytic role in this reaction.</text>
</comment>
<dbReference type="InterPro" id="IPR022450">
    <property type="entry name" value="TsaD"/>
</dbReference>
<comment type="cofactor">
    <cofactor evidence="8">
        <name>Fe(2+)</name>
        <dbReference type="ChEBI" id="CHEBI:29033"/>
    </cofactor>
    <text evidence="8">Binds 1 Fe(2+) ion per subunit.</text>
</comment>
<dbReference type="Gene3D" id="3.30.420.40">
    <property type="match status" value="2"/>
</dbReference>
<dbReference type="InterPro" id="IPR000905">
    <property type="entry name" value="Gcp-like_dom"/>
</dbReference>
<dbReference type="FunFam" id="3.30.420.40:FF:000040">
    <property type="entry name" value="tRNA N6-adenosine threonylcarbamoyltransferase"/>
    <property type="match status" value="1"/>
</dbReference>
<feature type="binding site" evidence="8">
    <location>
        <position position="276"/>
    </location>
    <ligand>
        <name>substrate</name>
    </ligand>
</feature>
<comment type="caution">
    <text evidence="10">The sequence shown here is derived from an EMBL/GenBank/DDBJ whole genome shotgun (WGS) entry which is preliminary data.</text>
</comment>
<proteinExistence type="inferred from homology"/>
<keyword evidence="5 8" id="KW-0408">Iron</keyword>
<comment type="similarity">
    <text evidence="8">Belongs to the KAE1 / TsaD family.</text>
</comment>
<evidence type="ECO:0000256" key="8">
    <source>
        <dbReference type="HAMAP-Rule" id="MF_01445"/>
    </source>
</evidence>
<feature type="binding site" evidence="8">
    <location>
        <position position="117"/>
    </location>
    <ligand>
        <name>Fe cation</name>
        <dbReference type="ChEBI" id="CHEBI:24875"/>
    </ligand>
</feature>
<feature type="domain" description="Gcp-like" evidence="9">
    <location>
        <begin position="25"/>
        <end position="310"/>
    </location>
</feature>
<keyword evidence="2 8" id="KW-0808">Transferase</keyword>
<dbReference type="RefSeq" id="WP_123927846.1">
    <property type="nucleotide sequence ID" value="NZ_RKRE01000001.1"/>
</dbReference>
<organism evidence="10 11">
    <name type="scientific">Thermodesulfitimonas autotrophica</name>
    <dbReference type="NCBI Taxonomy" id="1894989"/>
    <lineage>
        <taxon>Bacteria</taxon>
        <taxon>Bacillati</taxon>
        <taxon>Bacillota</taxon>
        <taxon>Clostridia</taxon>
        <taxon>Thermoanaerobacterales</taxon>
        <taxon>Thermoanaerobacteraceae</taxon>
        <taxon>Thermodesulfitimonas</taxon>
    </lineage>
</organism>
<dbReference type="EC" id="2.3.1.234" evidence="8"/>
<evidence type="ECO:0000313" key="10">
    <source>
        <dbReference type="EMBL" id="RPF49804.1"/>
    </source>
</evidence>
<evidence type="ECO:0000256" key="2">
    <source>
        <dbReference type="ARBA" id="ARBA00022679"/>
    </source>
</evidence>
<dbReference type="AlphaFoldDB" id="A0A3N5AXQ8"/>
<keyword evidence="11" id="KW-1185">Reference proteome</keyword>
<reference evidence="10 11" key="1">
    <citation type="submission" date="2018-11" db="EMBL/GenBank/DDBJ databases">
        <title>Genomic Encyclopedia of Type Strains, Phase IV (KMG-IV): sequencing the most valuable type-strain genomes for metagenomic binning, comparative biology and taxonomic classification.</title>
        <authorList>
            <person name="Goeker M."/>
        </authorList>
    </citation>
    <scope>NUCLEOTIDE SEQUENCE [LARGE SCALE GENOMIC DNA]</scope>
    <source>
        <strain evidence="10 11">DSM 102936</strain>
    </source>
</reference>
<dbReference type="PANTHER" id="PTHR11735:SF6">
    <property type="entry name" value="TRNA N6-ADENOSINE THREONYLCARBAMOYLTRANSFERASE, MITOCHONDRIAL"/>
    <property type="match status" value="1"/>
</dbReference>
<keyword evidence="4 8" id="KW-0479">Metal-binding</keyword>
<dbReference type="GO" id="GO:0002949">
    <property type="term" value="P:tRNA threonylcarbamoyladenosine modification"/>
    <property type="evidence" value="ECO:0007669"/>
    <property type="project" value="UniProtKB-UniRule"/>
</dbReference>
<dbReference type="PRINTS" id="PR00789">
    <property type="entry name" value="OSIALOPTASE"/>
</dbReference>
<dbReference type="Proteomes" id="UP000282654">
    <property type="component" value="Unassembled WGS sequence"/>
</dbReference>
<evidence type="ECO:0000256" key="4">
    <source>
        <dbReference type="ARBA" id="ARBA00022723"/>
    </source>
</evidence>
<dbReference type="GO" id="GO:0005506">
    <property type="term" value="F:iron ion binding"/>
    <property type="evidence" value="ECO:0007669"/>
    <property type="project" value="UniProtKB-UniRule"/>
</dbReference>
<dbReference type="SUPFAM" id="SSF53067">
    <property type="entry name" value="Actin-like ATPase domain"/>
    <property type="match status" value="1"/>
</dbReference>
<keyword evidence="6 8" id="KW-0012">Acyltransferase</keyword>
<protein>
    <recommendedName>
        <fullName evidence="8">tRNA N6-adenosine threonylcarbamoyltransferase</fullName>
        <ecNumber evidence="8">2.3.1.234</ecNumber>
    </recommendedName>
    <alternativeName>
        <fullName evidence="8">N6-L-threonylcarbamoyladenine synthase</fullName>
        <shortName evidence="8">t(6)A synthase</shortName>
    </alternativeName>
    <alternativeName>
        <fullName evidence="8">t(6)A37 threonylcarbamoyladenosine biosynthesis protein TsaD</fullName>
    </alternativeName>
    <alternativeName>
        <fullName evidence="8">tRNA threonylcarbamoyladenosine biosynthesis protein TsaD</fullName>
    </alternativeName>
</protein>
<feature type="binding site" evidence="8">
    <location>
        <position position="113"/>
    </location>
    <ligand>
        <name>Fe cation</name>
        <dbReference type="ChEBI" id="CHEBI:24875"/>
    </ligand>
</feature>
<feature type="binding site" evidence="8">
    <location>
        <position position="186"/>
    </location>
    <ligand>
        <name>substrate</name>
    </ligand>
</feature>
<evidence type="ECO:0000256" key="6">
    <source>
        <dbReference type="ARBA" id="ARBA00023315"/>
    </source>
</evidence>
<evidence type="ECO:0000313" key="11">
    <source>
        <dbReference type="Proteomes" id="UP000282654"/>
    </source>
</evidence>
<evidence type="ECO:0000256" key="5">
    <source>
        <dbReference type="ARBA" id="ARBA00023004"/>
    </source>
</evidence>
<evidence type="ECO:0000259" key="9">
    <source>
        <dbReference type="Pfam" id="PF00814"/>
    </source>
</evidence>
<feature type="binding site" evidence="8">
    <location>
        <position position="169"/>
    </location>
    <ligand>
        <name>substrate</name>
    </ligand>
</feature>
<evidence type="ECO:0000256" key="3">
    <source>
        <dbReference type="ARBA" id="ARBA00022694"/>
    </source>
</evidence>
<comment type="catalytic activity">
    <reaction evidence="7 8">
        <text>L-threonylcarbamoyladenylate + adenosine(37) in tRNA = N(6)-L-threonylcarbamoyladenosine(37) in tRNA + AMP + H(+)</text>
        <dbReference type="Rhea" id="RHEA:37059"/>
        <dbReference type="Rhea" id="RHEA-COMP:10162"/>
        <dbReference type="Rhea" id="RHEA-COMP:10163"/>
        <dbReference type="ChEBI" id="CHEBI:15378"/>
        <dbReference type="ChEBI" id="CHEBI:73682"/>
        <dbReference type="ChEBI" id="CHEBI:74411"/>
        <dbReference type="ChEBI" id="CHEBI:74418"/>
        <dbReference type="ChEBI" id="CHEBI:456215"/>
        <dbReference type="EC" id="2.3.1.234"/>
    </reaction>
</comment>
<feature type="binding site" evidence="8">
    <location>
        <position position="182"/>
    </location>
    <ligand>
        <name>substrate</name>
    </ligand>
</feature>
<keyword evidence="1 8" id="KW-0963">Cytoplasm</keyword>
<dbReference type="GO" id="GO:0005737">
    <property type="term" value="C:cytoplasm"/>
    <property type="evidence" value="ECO:0007669"/>
    <property type="project" value="UniProtKB-SubCell"/>
</dbReference>
<gene>
    <name evidence="8" type="primary">tsaD</name>
    <name evidence="10" type="ORF">EDD75_0627</name>
</gene>
<dbReference type="CDD" id="cd24133">
    <property type="entry name" value="ASKHA_NBD_TsaD_bac"/>
    <property type="match status" value="1"/>
</dbReference>
<keyword evidence="3 8" id="KW-0819">tRNA processing</keyword>
<dbReference type="Pfam" id="PF00814">
    <property type="entry name" value="TsaD"/>
    <property type="match status" value="1"/>
</dbReference>
<dbReference type="GO" id="GO:0061711">
    <property type="term" value="F:tRNA N(6)-L-threonylcarbamoyladenine synthase activity"/>
    <property type="evidence" value="ECO:0007669"/>
    <property type="project" value="UniProtKB-EC"/>
</dbReference>
<evidence type="ECO:0000256" key="7">
    <source>
        <dbReference type="ARBA" id="ARBA00048117"/>
    </source>
</evidence>
<dbReference type="InterPro" id="IPR017861">
    <property type="entry name" value="KAE1/TsaD"/>
</dbReference>
<evidence type="ECO:0000256" key="1">
    <source>
        <dbReference type="ARBA" id="ARBA00022490"/>
    </source>
</evidence>
<dbReference type="NCBIfam" id="TIGR00329">
    <property type="entry name" value="gcp_kae1"/>
    <property type="match status" value="1"/>
</dbReference>
<dbReference type="PANTHER" id="PTHR11735">
    <property type="entry name" value="TRNA N6-ADENOSINE THREONYLCARBAMOYLTRANSFERASE"/>
    <property type="match status" value="1"/>
</dbReference>
<dbReference type="NCBIfam" id="TIGR03723">
    <property type="entry name" value="T6A_TsaD_YgjD"/>
    <property type="match status" value="1"/>
</dbReference>
<sequence length="341" mass="35917">MSILILGIETSCDETAAAVVADGREILANIVASQVEVHRHFGGVVPEVASRRHIEALNPVIATALSEAGISFSDLAAVAVTHGPGLLGSLLVGLMATKSIAFACNIPLIAVHHILAHVYACFLTAPDTTFPLIALVVSGGHTDLIYAASHSEFRLIGQTRDDAAGEAFDKAARAMGLGYPGGPAIERLAREGAPAALYLPRPMLEEQSYDTSFSGLKTAVVNHLHRERQKGNPVNLADLAAAFQAAVTEVLVTKAFAAAADFKVKTILVAGGVAANDYLRERFREEASRRHLRLVIPPPALCTDNAAMVAAAGYYHFLRGDFAPLTVNAVANLPLTADFAV</sequence>
<dbReference type="InterPro" id="IPR043129">
    <property type="entry name" value="ATPase_NBD"/>
</dbReference>
<dbReference type="OrthoDB" id="9806197at2"/>